<protein>
    <submittedName>
        <fullName evidence="1">Uncharacterized protein</fullName>
    </submittedName>
</protein>
<evidence type="ECO:0000313" key="1">
    <source>
        <dbReference type="EMBL" id="HFM96188.1"/>
    </source>
</evidence>
<organism evidence="1">
    <name type="scientific">Oscillatoriales cyanobacterium SpSt-418</name>
    <dbReference type="NCBI Taxonomy" id="2282169"/>
    <lineage>
        <taxon>Bacteria</taxon>
        <taxon>Bacillati</taxon>
        <taxon>Cyanobacteriota</taxon>
        <taxon>Cyanophyceae</taxon>
        <taxon>Oscillatoriophycideae</taxon>
        <taxon>Oscillatoriales</taxon>
    </lineage>
</organism>
<proteinExistence type="predicted"/>
<name>A0A7C3KBP8_9CYAN</name>
<accession>A0A7C3KBP8</accession>
<comment type="caution">
    <text evidence="1">The sequence shown here is derived from an EMBL/GenBank/DDBJ whole genome shotgun (WGS) entry which is preliminary data.</text>
</comment>
<sequence>MFLTLAIAPVIIPTVARAQCGISYIVLPSNECLSLDYLPTMAASRSNVTNAKLQYQRQLEANITLDLDEAYRTSETAAERQERYVQLYQTKRLTEELELSGKIIEEWGYILHQKNMGRVSPASRRSR</sequence>
<reference evidence="1" key="1">
    <citation type="journal article" date="2020" name="mSystems">
        <title>Genome- and Community-Level Interaction Insights into Carbon Utilization and Element Cycling Functions of Hydrothermarchaeota in Hydrothermal Sediment.</title>
        <authorList>
            <person name="Zhou Z."/>
            <person name="Liu Y."/>
            <person name="Xu W."/>
            <person name="Pan J."/>
            <person name="Luo Z.H."/>
            <person name="Li M."/>
        </authorList>
    </citation>
    <scope>NUCLEOTIDE SEQUENCE [LARGE SCALE GENOMIC DNA]</scope>
    <source>
        <strain evidence="1">SpSt-418</strain>
    </source>
</reference>
<gene>
    <name evidence="1" type="ORF">ENR64_00170</name>
</gene>
<dbReference type="AlphaFoldDB" id="A0A7C3KBP8"/>
<dbReference type="EMBL" id="DSRU01000003">
    <property type="protein sequence ID" value="HFM96188.1"/>
    <property type="molecule type" value="Genomic_DNA"/>
</dbReference>